<dbReference type="GO" id="GO:0097163">
    <property type="term" value="F:sulfur carrier activity"/>
    <property type="evidence" value="ECO:0007669"/>
    <property type="project" value="UniProtKB-UniRule"/>
</dbReference>
<feature type="binding site" evidence="3">
    <location>
        <begin position="260"/>
        <end position="265"/>
    </location>
    <ligand>
        <name>Mo-bis(molybdopterin guanine dinucleotide)</name>
        <dbReference type="ChEBI" id="CHEBI:60539"/>
    </ligand>
</feature>
<dbReference type="PANTHER" id="PTHR30592">
    <property type="entry name" value="FORMATE DEHYDROGENASE"/>
    <property type="match status" value="1"/>
</dbReference>
<dbReference type="PIRSF" id="PIRSF015626">
    <property type="entry name" value="FdhD"/>
    <property type="match status" value="1"/>
</dbReference>
<protein>
    <recommendedName>
        <fullName evidence="3">Sulfur carrier protein FdhD</fullName>
    </recommendedName>
</protein>
<dbReference type="Gene3D" id="3.40.140.10">
    <property type="entry name" value="Cytidine Deaminase, domain 2"/>
    <property type="match status" value="1"/>
</dbReference>
<dbReference type="KEGG" id="hoh:Hoch_0065"/>
<dbReference type="NCBIfam" id="TIGR00129">
    <property type="entry name" value="fdhD_narQ"/>
    <property type="match status" value="1"/>
</dbReference>
<evidence type="ECO:0000256" key="1">
    <source>
        <dbReference type="ARBA" id="ARBA00022490"/>
    </source>
</evidence>
<reference evidence="4 5" key="1">
    <citation type="journal article" date="2010" name="Stand. Genomic Sci.">
        <title>Complete genome sequence of Haliangium ochraceum type strain (SMP-2).</title>
        <authorList>
            <consortium name="US DOE Joint Genome Institute (JGI-PGF)"/>
            <person name="Ivanova N."/>
            <person name="Daum C."/>
            <person name="Lang E."/>
            <person name="Abt B."/>
            <person name="Kopitz M."/>
            <person name="Saunders E."/>
            <person name="Lapidus A."/>
            <person name="Lucas S."/>
            <person name="Glavina Del Rio T."/>
            <person name="Nolan M."/>
            <person name="Tice H."/>
            <person name="Copeland A."/>
            <person name="Cheng J.F."/>
            <person name="Chen F."/>
            <person name="Bruce D."/>
            <person name="Goodwin L."/>
            <person name="Pitluck S."/>
            <person name="Mavromatis K."/>
            <person name="Pati A."/>
            <person name="Mikhailova N."/>
            <person name="Chen A."/>
            <person name="Palaniappan K."/>
            <person name="Land M."/>
            <person name="Hauser L."/>
            <person name="Chang Y.J."/>
            <person name="Jeffries C.D."/>
            <person name="Detter J.C."/>
            <person name="Brettin T."/>
            <person name="Rohde M."/>
            <person name="Goker M."/>
            <person name="Bristow J."/>
            <person name="Markowitz V."/>
            <person name="Eisen J.A."/>
            <person name="Hugenholtz P."/>
            <person name="Kyrpides N.C."/>
            <person name="Klenk H.P."/>
        </authorList>
    </citation>
    <scope>NUCLEOTIDE SEQUENCE [LARGE SCALE GENOMIC DNA]</scope>
    <source>
        <strain evidence="5">DSM 14365 / CIP 107738 / JCM 11303 / AJ 13395 / SMP-2</strain>
    </source>
</reference>
<dbReference type="AlphaFoldDB" id="D0LGG0"/>
<dbReference type="Proteomes" id="UP000001880">
    <property type="component" value="Chromosome"/>
</dbReference>
<dbReference type="GO" id="GO:0016783">
    <property type="term" value="F:sulfurtransferase activity"/>
    <property type="evidence" value="ECO:0007669"/>
    <property type="project" value="InterPro"/>
</dbReference>
<keyword evidence="2 3" id="KW-0501">Molybdenum cofactor biosynthesis</keyword>
<evidence type="ECO:0000256" key="3">
    <source>
        <dbReference type="HAMAP-Rule" id="MF_00187"/>
    </source>
</evidence>
<comment type="similarity">
    <text evidence="3">Belongs to the FdhD family.</text>
</comment>
<sequence>MRDGSATCQRRVQRIAVDGARETLRDAIAVEEPLELRTQGRPLVVVMRTPGHDRELARGLLFGEGLIARQERLPQLAAPADLRPEERGNVLETGLPASSGDAPRWLAASACGVCGKRALADLALRAQPLRTSLAVAVALIASLPERLRAAQEVFARTGGLHAAGLFDTAGALLVAREDIGRHNAVDKVIGWALETAQDGDEGDEGGGFFAGVLLCVSGRVGYEIVQKAIVAGIAIIVAVSAPSSLAIDLAERFRVTLCGFTRAGRFNVYSHLSRIAD</sequence>
<keyword evidence="5" id="KW-1185">Reference proteome</keyword>
<dbReference type="PANTHER" id="PTHR30592:SF1">
    <property type="entry name" value="SULFUR CARRIER PROTEIN FDHD"/>
    <property type="match status" value="1"/>
</dbReference>
<dbReference type="HAMAP" id="MF_00187">
    <property type="entry name" value="FdhD"/>
    <property type="match status" value="1"/>
</dbReference>
<evidence type="ECO:0000256" key="2">
    <source>
        <dbReference type="ARBA" id="ARBA00023150"/>
    </source>
</evidence>
<proteinExistence type="inferred from homology"/>
<dbReference type="InterPro" id="IPR016193">
    <property type="entry name" value="Cytidine_deaminase-like"/>
</dbReference>
<dbReference type="RefSeq" id="WP_012825333.1">
    <property type="nucleotide sequence ID" value="NC_013440.1"/>
</dbReference>
<dbReference type="GO" id="GO:0006777">
    <property type="term" value="P:Mo-molybdopterin cofactor biosynthetic process"/>
    <property type="evidence" value="ECO:0007669"/>
    <property type="project" value="UniProtKB-UniRule"/>
</dbReference>
<feature type="active site" description="Cysteine persulfide intermediate" evidence="3">
    <location>
        <position position="111"/>
    </location>
</feature>
<dbReference type="GO" id="GO:0005737">
    <property type="term" value="C:cytoplasm"/>
    <property type="evidence" value="ECO:0007669"/>
    <property type="project" value="UniProtKB-SubCell"/>
</dbReference>
<comment type="function">
    <text evidence="3">Required for formate dehydrogenase (FDH) activity. Acts as a sulfur carrier protein that transfers sulfur from IscS to the molybdenum cofactor prior to its insertion into FDH.</text>
</comment>
<dbReference type="EMBL" id="CP001804">
    <property type="protein sequence ID" value="ACY12706.1"/>
    <property type="molecule type" value="Genomic_DNA"/>
</dbReference>
<accession>D0LGG0</accession>
<comment type="subcellular location">
    <subcellularLocation>
        <location evidence="3">Cytoplasm</location>
    </subcellularLocation>
</comment>
<dbReference type="Gene3D" id="3.10.20.10">
    <property type="match status" value="1"/>
</dbReference>
<keyword evidence="1 3" id="KW-0963">Cytoplasm</keyword>
<dbReference type="Pfam" id="PF02634">
    <property type="entry name" value="FdhD-NarQ"/>
    <property type="match status" value="1"/>
</dbReference>
<evidence type="ECO:0000313" key="5">
    <source>
        <dbReference type="Proteomes" id="UP000001880"/>
    </source>
</evidence>
<name>D0LGG0_HALO1</name>
<evidence type="ECO:0000313" key="4">
    <source>
        <dbReference type="EMBL" id="ACY12706.1"/>
    </source>
</evidence>
<dbReference type="OrthoDB" id="3197277at2"/>
<gene>
    <name evidence="3" type="primary">fdhD</name>
    <name evidence="4" type="ordered locus">Hoch_0065</name>
</gene>
<dbReference type="eggNOG" id="COG1526">
    <property type="taxonomic scope" value="Bacteria"/>
</dbReference>
<dbReference type="STRING" id="502025.Hoch_0065"/>
<organism evidence="4 5">
    <name type="scientific">Haliangium ochraceum (strain DSM 14365 / JCM 11303 / SMP-2)</name>
    <dbReference type="NCBI Taxonomy" id="502025"/>
    <lineage>
        <taxon>Bacteria</taxon>
        <taxon>Pseudomonadati</taxon>
        <taxon>Myxococcota</taxon>
        <taxon>Polyangia</taxon>
        <taxon>Haliangiales</taxon>
        <taxon>Kofleriaceae</taxon>
        <taxon>Haliangium</taxon>
    </lineage>
</organism>
<dbReference type="HOGENOM" id="CLU_056887_3_0_7"/>
<dbReference type="SUPFAM" id="SSF53927">
    <property type="entry name" value="Cytidine deaminase-like"/>
    <property type="match status" value="1"/>
</dbReference>
<dbReference type="InterPro" id="IPR003786">
    <property type="entry name" value="FdhD"/>
</dbReference>